<gene>
    <name evidence="2" type="ORF">CHIRRI_LOCUS10727</name>
</gene>
<reference evidence="2" key="1">
    <citation type="submission" date="2022-01" db="EMBL/GenBank/DDBJ databases">
        <authorList>
            <person name="King R."/>
        </authorList>
    </citation>
    <scope>NUCLEOTIDE SEQUENCE</scope>
</reference>
<name>A0A9N9S2B1_9DIPT</name>
<dbReference type="EMBL" id="OU895879">
    <property type="protein sequence ID" value="CAG9807881.1"/>
    <property type="molecule type" value="Genomic_DNA"/>
</dbReference>
<protein>
    <submittedName>
        <fullName evidence="2">Uncharacterized protein</fullName>
    </submittedName>
</protein>
<evidence type="ECO:0000256" key="1">
    <source>
        <dbReference type="SAM" id="Coils"/>
    </source>
</evidence>
<dbReference type="Proteomes" id="UP001153620">
    <property type="component" value="Chromosome 3"/>
</dbReference>
<keyword evidence="3" id="KW-1185">Reference proteome</keyword>
<accession>A0A9N9S2B1</accession>
<keyword evidence="1" id="KW-0175">Coiled coil</keyword>
<sequence>MENDCSACQKGFKVGDKAVRSNCGHFVHCFKADCCEKDFCRQCNKEFRVSSNSPIVTLRCTSQKYENIVDEEEIKPERLETSRVKEYFKGNTCDERNSYYLEKLEEQRKINLEIMKKINLLTNNHECLIKLISEQTQNFKIIVTELTKMRTEIDKVKTDVSEVTERVVDLLNEVFEEPCTHC</sequence>
<evidence type="ECO:0000313" key="2">
    <source>
        <dbReference type="EMBL" id="CAG9807881.1"/>
    </source>
</evidence>
<proteinExistence type="predicted"/>
<evidence type="ECO:0000313" key="3">
    <source>
        <dbReference type="Proteomes" id="UP001153620"/>
    </source>
</evidence>
<organism evidence="2 3">
    <name type="scientific">Chironomus riparius</name>
    <dbReference type="NCBI Taxonomy" id="315576"/>
    <lineage>
        <taxon>Eukaryota</taxon>
        <taxon>Metazoa</taxon>
        <taxon>Ecdysozoa</taxon>
        <taxon>Arthropoda</taxon>
        <taxon>Hexapoda</taxon>
        <taxon>Insecta</taxon>
        <taxon>Pterygota</taxon>
        <taxon>Neoptera</taxon>
        <taxon>Endopterygota</taxon>
        <taxon>Diptera</taxon>
        <taxon>Nematocera</taxon>
        <taxon>Chironomoidea</taxon>
        <taxon>Chironomidae</taxon>
        <taxon>Chironominae</taxon>
        <taxon>Chironomus</taxon>
    </lineage>
</organism>
<dbReference type="AlphaFoldDB" id="A0A9N9S2B1"/>
<feature type="coiled-coil region" evidence="1">
    <location>
        <begin position="146"/>
        <end position="173"/>
    </location>
</feature>
<reference evidence="2" key="2">
    <citation type="submission" date="2022-10" db="EMBL/GenBank/DDBJ databases">
        <authorList>
            <consortium name="ENA_rothamsted_submissions"/>
            <consortium name="culmorum"/>
            <person name="King R."/>
        </authorList>
    </citation>
    <scope>NUCLEOTIDE SEQUENCE</scope>
</reference>